<keyword evidence="3" id="KW-1185">Reference proteome</keyword>
<gene>
    <name evidence="2" type="ORF">QO016_002811</name>
</gene>
<name>A0ABU0HN97_9HYPH</name>
<comment type="caution">
    <text evidence="2">The sequence shown here is derived from an EMBL/GenBank/DDBJ whole genome shotgun (WGS) entry which is preliminary data.</text>
</comment>
<dbReference type="EMBL" id="JAUSVV010000006">
    <property type="protein sequence ID" value="MDQ0443308.1"/>
    <property type="molecule type" value="Genomic_DNA"/>
</dbReference>
<feature type="signal peptide" evidence="1">
    <location>
        <begin position="1"/>
        <end position="23"/>
    </location>
</feature>
<dbReference type="Proteomes" id="UP001236369">
    <property type="component" value="Unassembled WGS sequence"/>
</dbReference>
<reference evidence="2 3" key="1">
    <citation type="submission" date="2023-07" db="EMBL/GenBank/DDBJ databases">
        <title>Genomic Encyclopedia of Type Strains, Phase IV (KMG-IV): sequencing the most valuable type-strain genomes for metagenomic binning, comparative biology and taxonomic classification.</title>
        <authorList>
            <person name="Goeker M."/>
        </authorList>
    </citation>
    <scope>NUCLEOTIDE SEQUENCE [LARGE SCALE GENOMIC DNA]</scope>
    <source>
        <strain evidence="2 3">DSM 19562</strain>
    </source>
</reference>
<evidence type="ECO:0000313" key="3">
    <source>
        <dbReference type="Proteomes" id="UP001236369"/>
    </source>
</evidence>
<feature type="chain" id="PRO_5046195128" description="Lipoprotein" evidence="1">
    <location>
        <begin position="24"/>
        <end position="170"/>
    </location>
</feature>
<evidence type="ECO:0000256" key="1">
    <source>
        <dbReference type="SAM" id="SignalP"/>
    </source>
</evidence>
<accession>A0ABU0HN97</accession>
<evidence type="ECO:0000313" key="2">
    <source>
        <dbReference type="EMBL" id="MDQ0443308.1"/>
    </source>
</evidence>
<organism evidence="2 3">
    <name type="scientific">Methylobacterium persicinum</name>
    <dbReference type="NCBI Taxonomy" id="374426"/>
    <lineage>
        <taxon>Bacteria</taxon>
        <taxon>Pseudomonadati</taxon>
        <taxon>Pseudomonadota</taxon>
        <taxon>Alphaproteobacteria</taxon>
        <taxon>Hyphomicrobiales</taxon>
        <taxon>Methylobacteriaceae</taxon>
        <taxon>Methylobacterium</taxon>
    </lineage>
</organism>
<evidence type="ECO:0008006" key="4">
    <source>
        <dbReference type="Google" id="ProtNLM"/>
    </source>
</evidence>
<dbReference type="RefSeq" id="WP_238248566.1">
    <property type="nucleotide sequence ID" value="NZ_BPQX01000020.1"/>
</dbReference>
<keyword evidence="1" id="KW-0732">Signal</keyword>
<sequence>MTTRRTILAALCLTGLAPTLAAAEETAACGHSAWSIERERAAFAGSLPTVASGSALPAGSPAAVVTLTPAAELSLPVPSDRPAKPGTYGGYVTAAAPAEPGTYQVTLSEEAWIDVSQDGRTTLKADAFAGKIGCPGIHKSVRFTLGAVPVIIEVSRVPGPQIKVGLFKAE</sequence>
<protein>
    <recommendedName>
        <fullName evidence="4">Lipoprotein</fullName>
    </recommendedName>
</protein>
<proteinExistence type="predicted"/>